<sequence length="96" mass="10276">MRNTVKIQNLKCGGCANTIVTQLSKLEGISEVSVNNDTDEVSFTTASETDITTVKNKLSHLGYPVEGDANSLPKKAKSFVSCAVGRMSKIDDHLSS</sequence>
<dbReference type="SUPFAM" id="SSF55008">
    <property type="entry name" value="HMA, heavy metal-associated domain"/>
    <property type="match status" value="1"/>
</dbReference>
<dbReference type="Pfam" id="PF00403">
    <property type="entry name" value="HMA"/>
    <property type="match status" value="1"/>
</dbReference>
<dbReference type="Proteomes" id="UP000198963">
    <property type="component" value="Chromosome I"/>
</dbReference>
<evidence type="ECO:0000313" key="3">
    <source>
        <dbReference type="Proteomes" id="UP000198963"/>
    </source>
</evidence>
<dbReference type="RefSeq" id="WP_092444474.1">
    <property type="nucleotide sequence ID" value="NZ_LT629774.1"/>
</dbReference>
<name>A0A1H1P7N7_9FLAO</name>
<dbReference type="STRING" id="1249933.SAMN04489797_0793"/>
<evidence type="ECO:0000259" key="1">
    <source>
        <dbReference type="PROSITE" id="PS50846"/>
    </source>
</evidence>
<organism evidence="2 3">
    <name type="scientific">Winogradskyella sediminis</name>
    <dbReference type="NCBI Taxonomy" id="1382466"/>
    <lineage>
        <taxon>Bacteria</taxon>
        <taxon>Pseudomonadati</taxon>
        <taxon>Bacteroidota</taxon>
        <taxon>Flavobacteriia</taxon>
        <taxon>Flavobacteriales</taxon>
        <taxon>Flavobacteriaceae</taxon>
        <taxon>Winogradskyella</taxon>
    </lineage>
</organism>
<proteinExistence type="predicted"/>
<dbReference type="CDD" id="cd00371">
    <property type="entry name" value="HMA"/>
    <property type="match status" value="1"/>
</dbReference>
<evidence type="ECO:0000313" key="2">
    <source>
        <dbReference type="EMBL" id="SDS06995.1"/>
    </source>
</evidence>
<feature type="domain" description="HMA" evidence="1">
    <location>
        <begin position="1"/>
        <end position="66"/>
    </location>
</feature>
<dbReference type="InterPro" id="IPR006121">
    <property type="entry name" value="HMA_dom"/>
</dbReference>
<keyword evidence="3" id="KW-1185">Reference proteome</keyword>
<accession>A0A1H1P7N7</accession>
<dbReference type="GO" id="GO:0046872">
    <property type="term" value="F:metal ion binding"/>
    <property type="evidence" value="ECO:0007669"/>
    <property type="project" value="InterPro"/>
</dbReference>
<dbReference type="InterPro" id="IPR036163">
    <property type="entry name" value="HMA_dom_sf"/>
</dbReference>
<dbReference type="PROSITE" id="PS50846">
    <property type="entry name" value="HMA_2"/>
    <property type="match status" value="1"/>
</dbReference>
<gene>
    <name evidence="2" type="ORF">SAMN04489797_0793</name>
</gene>
<dbReference type="Gene3D" id="3.30.70.100">
    <property type="match status" value="1"/>
</dbReference>
<protein>
    <submittedName>
        <fullName evidence="2">Copper chaperone CopZ</fullName>
    </submittedName>
</protein>
<dbReference type="EMBL" id="LT629774">
    <property type="protein sequence ID" value="SDS06995.1"/>
    <property type="molecule type" value="Genomic_DNA"/>
</dbReference>
<reference evidence="2 3" key="1">
    <citation type="submission" date="2016-10" db="EMBL/GenBank/DDBJ databases">
        <authorList>
            <person name="Varghese N."/>
            <person name="Submissions S."/>
        </authorList>
    </citation>
    <scope>NUCLEOTIDE SEQUENCE [LARGE SCALE GENOMIC DNA]</scope>
    <source>
        <strain evidence="2 3">RHA_55</strain>
    </source>
</reference>
<dbReference type="AlphaFoldDB" id="A0A1H1P7N7"/>